<evidence type="ECO:0000256" key="3">
    <source>
        <dbReference type="ARBA" id="ARBA00023027"/>
    </source>
</evidence>
<dbReference type="RefSeq" id="WP_006597434.1">
    <property type="nucleotide sequence ID" value="NZ_GL622359.1"/>
</dbReference>
<dbReference type="PANTHER" id="PTHR11496:SF102">
    <property type="entry name" value="ALCOHOL DEHYDROGENASE 4"/>
    <property type="match status" value="1"/>
</dbReference>
<dbReference type="Gene3D" id="3.40.50.1970">
    <property type="match status" value="1"/>
</dbReference>
<evidence type="ECO:0000259" key="5">
    <source>
        <dbReference type="Pfam" id="PF25137"/>
    </source>
</evidence>
<proteinExistence type="inferred from homology"/>
<dbReference type="EMBL" id="AEQN01000001">
    <property type="protein sequence ID" value="EFV02910.1"/>
    <property type="molecule type" value="Genomic_DNA"/>
</dbReference>
<keyword evidence="7" id="KW-1185">Reference proteome</keyword>
<gene>
    <name evidence="6" type="ORF">HMP0721_0016</name>
</gene>
<protein>
    <submittedName>
        <fullName evidence="6">Alcohol dehydrogenase, iron-dependent</fullName>
        <ecNumber evidence="6">1.1.1.1</ecNumber>
    </submittedName>
</protein>
<keyword evidence="3" id="KW-0520">NAD</keyword>
<dbReference type="EC" id="1.1.1.1" evidence="6"/>
<dbReference type="GO" id="GO:0004022">
    <property type="term" value="F:alcohol dehydrogenase (NAD+) activity"/>
    <property type="evidence" value="ECO:0007669"/>
    <property type="project" value="UniProtKB-EC"/>
</dbReference>
<dbReference type="Proteomes" id="UP000004754">
    <property type="component" value="Unassembled WGS sequence"/>
</dbReference>
<evidence type="ECO:0000256" key="1">
    <source>
        <dbReference type="ARBA" id="ARBA00007358"/>
    </source>
</evidence>
<evidence type="ECO:0000313" key="7">
    <source>
        <dbReference type="Proteomes" id="UP000004754"/>
    </source>
</evidence>
<dbReference type="GO" id="GO:0046872">
    <property type="term" value="F:metal ion binding"/>
    <property type="evidence" value="ECO:0007669"/>
    <property type="project" value="InterPro"/>
</dbReference>
<evidence type="ECO:0000259" key="4">
    <source>
        <dbReference type="Pfam" id="PF00465"/>
    </source>
</evidence>
<organism evidence="6 7">
    <name type="scientific">Pseudoramibacter alactolyticus ATCC 23263</name>
    <dbReference type="NCBI Taxonomy" id="887929"/>
    <lineage>
        <taxon>Bacteria</taxon>
        <taxon>Bacillati</taxon>
        <taxon>Bacillota</taxon>
        <taxon>Clostridia</taxon>
        <taxon>Eubacteriales</taxon>
        <taxon>Eubacteriaceae</taxon>
        <taxon>Pseudoramibacter</taxon>
    </lineage>
</organism>
<evidence type="ECO:0000256" key="2">
    <source>
        <dbReference type="ARBA" id="ARBA00023002"/>
    </source>
</evidence>
<dbReference type="PANTHER" id="PTHR11496">
    <property type="entry name" value="ALCOHOL DEHYDROGENASE"/>
    <property type="match status" value="1"/>
</dbReference>
<feature type="domain" description="Alcohol dehydrogenase iron-type/glycerol dehydrogenase GldA" evidence="4">
    <location>
        <begin position="6"/>
        <end position="172"/>
    </location>
</feature>
<dbReference type="Gene3D" id="1.20.1090.10">
    <property type="entry name" value="Dehydroquinate synthase-like - alpha domain"/>
    <property type="match status" value="1"/>
</dbReference>
<dbReference type="InterPro" id="IPR018211">
    <property type="entry name" value="ADH_Fe_CS"/>
</dbReference>
<accession>E6MDD4</accession>
<feature type="domain" description="Fe-containing alcohol dehydrogenase-like C-terminal" evidence="5">
    <location>
        <begin position="185"/>
        <end position="280"/>
    </location>
</feature>
<comment type="caution">
    <text evidence="6">The sequence shown here is derived from an EMBL/GenBank/DDBJ whole genome shotgun (WGS) entry which is preliminary data.</text>
</comment>
<dbReference type="SUPFAM" id="SSF56796">
    <property type="entry name" value="Dehydroquinate synthase-like"/>
    <property type="match status" value="1"/>
</dbReference>
<dbReference type="AlphaFoldDB" id="E6MDD4"/>
<dbReference type="eggNOG" id="COG1454">
    <property type="taxonomic scope" value="Bacteria"/>
</dbReference>
<dbReference type="HOGENOM" id="CLU_007207_0_0_9"/>
<dbReference type="PROSITE" id="PS00913">
    <property type="entry name" value="ADH_IRON_1"/>
    <property type="match status" value="1"/>
</dbReference>
<dbReference type="OrthoDB" id="9804734at2"/>
<evidence type="ECO:0000313" key="6">
    <source>
        <dbReference type="EMBL" id="EFV02910.1"/>
    </source>
</evidence>
<keyword evidence="2 6" id="KW-0560">Oxidoreductase</keyword>
<reference evidence="6 7" key="1">
    <citation type="submission" date="2010-12" db="EMBL/GenBank/DDBJ databases">
        <authorList>
            <person name="Muzny D."/>
            <person name="Qin X."/>
            <person name="Deng J."/>
            <person name="Jiang H."/>
            <person name="Liu Y."/>
            <person name="Qu J."/>
            <person name="Song X.-Z."/>
            <person name="Zhang L."/>
            <person name="Thornton R."/>
            <person name="Coyle M."/>
            <person name="Francisco L."/>
            <person name="Jackson L."/>
            <person name="Javaid M."/>
            <person name="Korchina V."/>
            <person name="Kovar C."/>
            <person name="Mata R."/>
            <person name="Mathew T."/>
            <person name="Ngo R."/>
            <person name="Nguyen L."/>
            <person name="Nguyen N."/>
            <person name="Okwuonu G."/>
            <person name="Ongeri F."/>
            <person name="Pham C."/>
            <person name="Simmons D."/>
            <person name="Wilczek-Boney K."/>
            <person name="Hale W."/>
            <person name="Jakkamsetti A."/>
            <person name="Pham P."/>
            <person name="Ruth R."/>
            <person name="San Lucas F."/>
            <person name="Warren J."/>
            <person name="Zhang J."/>
            <person name="Zhao Z."/>
            <person name="Zhou C."/>
            <person name="Zhu D."/>
            <person name="Lee S."/>
            <person name="Bess C."/>
            <person name="Blankenburg K."/>
            <person name="Forbes L."/>
            <person name="Fu Q."/>
            <person name="Gubbala S."/>
            <person name="Hirani K."/>
            <person name="Jayaseelan J.C."/>
            <person name="Lara F."/>
            <person name="Munidasa M."/>
            <person name="Palculict T."/>
            <person name="Patil S."/>
            <person name="Pu L.-L."/>
            <person name="Saada N."/>
            <person name="Tang L."/>
            <person name="Weissenberger G."/>
            <person name="Zhu Y."/>
            <person name="Hemphill L."/>
            <person name="Shang Y."/>
            <person name="Youmans B."/>
            <person name="Ayvaz T."/>
            <person name="Ross M."/>
            <person name="Santibanez J."/>
            <person name="Aqrawi P."/>
            <person name="Gross S."/>
            <person name="Joshi V."/>
            <person name="Fowler G."/>
            <person name="Nazareth L."/>
            <person name="Reid J."/>
            <person name="Worley K."/>
            <person name="Petrosino J."/>
            <person name="Highlander S."/>
            <person name="Gibbs R."/>
        </authorList>
    </citation>
    <scope>NUCLEOTIDE SEQUENCE [LARGE SCALE GENOMIC DNA]</scope>
    <source>
        <strain evidence="6 7">ATCC 23263</strain>
    </source>
</reference>
<sequence length="360" mass="37789">MQFYCPVKLYEGENAVRAHTAELAALGTKALIVTGRRSAKACGAYGDVAAALDAAGVGHALFDAVEENPSVETVMAGRDLGVAEGADFVIGIGGGSPLDACKAIALMIRHADQDAAYLYDGAAPSDALPVVCVPTTCGTGSEVTAISVLTRHDLKVKGSIPHRIFARLALLDGRYLAAAPRHILANTGVDAFGHMAESVVNTQADDYSRMFAFAGLRLWQKSKAVFAGERAATTADYRNMINASAMGGMAIAHTGTTLPHGLSYALTYHLGMAHGAAIGYFEARYLDAAPADQRAAVLEASGFASTAELQAFYDAVCDSRMVTRGTLTRAVDELMQSDKKLALAPFDASRDVVERIAGLR</sequence>
<dbReference type="Pfam" id="PF00465">
    <property type="entry name" value="Fe-ADH"/>
    <property type="match status" value="1"/>
</dbReference>
<dbReference type="STRING" id="887929.HMP0721_0016"/>
<dbReference type="FunFam" id="3.40.50.1970:FF:000003">
    <property type="entry name" value="Alcohol dehydrogenase, iron-containing"/>
    <property type="match status" value="1"/>
</dbReference>
<dbReference type="InterPro" id="IPR056798">
    <property type="entry name" value="ADH_Fe_C"/>
</dbReference>
<dbReference type="CDD" id="cd08181">
    <property type="entry name" value="PPD-like"/>
    <property type="match status" value="1"/>
</dbReference>
<name>E6MDD4_9FIRM</name>
<comment type="similarity">
    <text evidence="1">Belongs to the iron-containing alcohol dehydrogenase family.</text>
</comment>
<dbReference type="InterPro" id="IPR001670">
    <property type="entry name" value="ADH_Fe/GldA"/>
</dbReference>
<dbReference type="InterPro" id="IPR039697">
    <property type="entry name" value="Alcohol_dehydrogenase_Fe"/>
</dbReference>
<dbReference type="Pfam" id="PF25137">
    <property type="entry name" value="ADH_Fe_C"/>
    <property type="match status" value="1"/>
</dbReference>